<reference evidence="1 2" key="1">
    <citation type="journal article" date="2019" name="Sci. Rep.">
        <title>Orb-weaving spider Araneus ventricosus genome elucidates the spidroin gene catalogue.</title>
        <authorList>
            <person name="Kono N."/>
            <person name="Nakamura H."/>
            <person name="Ohtoshi R."/>
            <person name="Moran D.A.P."/>
            <person name="Shinohara A."/>
            <person name="Yoshida Y."/>
            <person name="Fujiwara M."/>
            <person name="Mori M."/>
            <person name="Tomita M."/>
            <person name="Arakawa K."/>
        </authorList>
    </citation>
    <scope>NUCLEOTIDE SEQUENCE [LARGE SCALE GENOMIC DNA]</scope>
</reference>
<name>A0A4Y2DNC1_ARAVE</name>
<evidence type="ECO:0000313" key="1">
    <source>
        <dbReference type="EMBL" id="GBM17354.1"/>
    </source>
</evidence>
<organism evidence="1 2">
    <name type="scientific">Araneus ventricosus</name>
    <name type="common">Orbweaver spider</name>
    <name type="synonym">Epeira ventricosa</name>
    <dbReference type="NCBI Taxonomy" id="182803"/>
    <lineage>
        <taxon>Eukaryota</taxon>
        <taxon>Metazoa</taxon>
        <taxon>Ecdysozoa</taxon>
        <taxon>Arthropoda</taxon>
        <taxon>Chelicerata</taxon>
        <taxon>Arachnida</taxon>
        <taxon>Araneae</taxon>
        <taxon>Araneomorphae</taxon>
        <taxon>Entelegynae</taxon>
        <taxon>Araneoidea</taxon>
        <taxon>Araneidae</taxon>
        <taxon>Araneus</taxon>
    </lineage>
</organism>
<accession>A0A4Y2DNC1</accession>
<dbReference type="EMBL" id="BGPR01000387">
    <property type="protein sequence ID" value="GBM17354.1"/>
    <property type="molecule type" value="Genomic_DNA"/>
</dbReference>
<keyword evidence="2" id="KW-1185">Reference proteome</keyword>
<dbReference type="AlphaFoldDB" id="A0A4Y2DNC1"/>
<gene>
    <name evidence="1" type="ORF">AVEN_13235_1</name>
</gene>
<sequence length="95" mass="10744">MAASGKSRVGGYDVTCIRSIDKLREDELSGANLSDDEVIPPFSKVAMDSIEKFRVYFFCQKNSEKTFNELNSIHNTVLNIHRQSARQTAVKDFLN</sequence>
<dbReference type="Proteomes" id="UP000499080">
    <property type="component" value="Unassembled WGS sequence"/>
</dbReference>
<evidence type="ECO:0000313" key="2">
    <source>
        <dbReference type="Proteomes" id="UP000499080"/>
    </source>
</evidence>
<comment type="caution">
    <text evidence="1">The sequence shown here is derived from an EMBL/GenBank/DDBJ whole genome shotgun (WGS) entry which is preliminary data.</text>
</comment>
<proteinExistence type="predicted"/>
<dbReference type="OrthoDB" id="9909311at2759"/>
<protein>
    <submittedName>
        <fullName evidence="1">Uncharacterized protein</fullName>
    </submittedName>
</protein>